<reference evidence="1" key="1">
    <citation type="journal article" date="2021" name="New Phytol.">
        <title>Evolutionary innovations through gain and loss of genes in the ectomycorrhizal Boletales.</title>
        <authorList>
            <person name="Wu G."/>
            <person name="Miyauchi S."/>
            <person name="Morin E."/>
            <person name="Kuo A."/>
            <person name="Drula E."/>
            <person name="Varga T."/>
            <person name="Kohler A."/>
            <person name="Feng B."/>
            <person name="Cao Y."/>
            <person name="Lipzen A."/>
            <person name="Daum C."/>
            <person name="Hundley H."/>
            <person name="Pangilinan J."/>
            <person name="Johnson J."/>
            <person name="Barry K."/>
            <person name="LaButti K."/>
            <person name="Ng V."/>
            <person name="Ahrendt S."/>
            <person name="Min B."/>
            <person name="Choi I.G."/>
            <person name="Park H."/>
            <person name="Plett J.M."/>
            <person name="Magnuson J."/>
            <person name="Spatafora J.W."/>
            <person name="Nagy L.G."/>
            <person name="Henrissat B."/>
            <person name="Grigoriev I.V."/>
            <person name="Yang Z.L."/>
            <person name="Xu J."/>
            <person name="Martin F.M."/>
        </authorList>
    </citation>
    <scope>NUCLEOTIDE SEQUENCE</scope>
    <source>
        <strain evidence="1">KKN 215</strain>
    </source>
</reference>
<protein>
    <submittedName>
        <fullName evidence="1">Uncharacterized protein</fullName>
    </submittedName>
</protein>
<organism evidence="1 2">
    <name type="scientific">Cristinia sonorae</name>
    <dbReference type="NCBI Taxonomy" id="1940300"/>
    <lineage>
        <taxon>Eukaryota</taxon>
        <taxon>Fungi</taxon>
        <taxon>Dikarya</taxon>
        <taxon>Basidiomycota</taxon>
        <taxon>Agaricomycotina</taxon>
        <taxon>Agaricomycetes</taxon>
        <taxon>Agaricomycetidae</taxon>
        <taxon>Agaricales</taxon>
        <taxon>Pleurotineae</taxon>
        <taxon>Stephanosporaceae</taxon>
        <taxon>Cristinia</taxon>
    </lineage>
</organism>
<dbReference type="EMBL" id="JAEVFJ010000030">
    <property type="protein sequence ID" value="KAH8093140.1"/>
    <property type="molecule type" value="Genomic_DNA"/>
</dbReference>
<comment type="caution">
    <text evidence="1">The sequence shown here is derived from an EMBL/GenBank/DDBJ whole genome shotgun (WGS) entry which is preliminary data.</text>
</comment>
<dbReference type="AlphaFoldDB" id="A0A8K0UI85"/>
<evidence type="ECO:0000313" key="1">
    <source>
        <dbReference type="EMBL" id="KAH8093140.1"/>
    </source>
</evidence>
<dbReference type="Proteomes" id="UP000813824">
    <property type="component" value="Unassembled WGS sequence"/>
</dbReference>
<name>A0A8K0UI85_9AGAR</name>
<gene>
    <name evidence="1" type="ORF">BXZ70DRAFT_950260</name>
</gene>
<evidence type="ECO:0000313" key="2">
    <source>
        <dbReference type="Proteomes" id="UP000813824"/>
    </source>
</evidence>
<dbReference type="OrthoDB" id="2739065at2759"/>
<proteinExistence type="predicted"/>
<keyword evidence="2" id="KW-1185">Reference proteome</keyword>
<accession>A0A8K0UI85</accession>
<sequence>MVQGCDLATELIDHIFTYLIDDNETCAAGTLVSSQWHFSARRALFHTIVLYQDDISTLGADGIKTLCSPPANTAQLVKKLYLTCPAVTTYQLDHILSIFPNVHIFTLLRTKLMLLPDEFKLVEGWKLPRNIQSLRLHGVTYYMHNWSSKAPSDDNEFKYWAPGPRENTDAFETQIPQSSLVQFLNLFSDISTLSLYEVTPGGLGDQGAWLLSCGRWPVDYSWYYRPTFRSALWAEGQRLSSRFTVKAIMASERMIRGSFSGAEIALSIIAYSPSAMSQLRHLDIAEQPTVTSELLRRAAPTLTHLRMQLLMLLEELLPSKSIDSFGFDRCKSLTDLDIALCIEDGTLRFIDGAHVSGEDLRRQHFRQFLRLISISAKTFRHFTLRLRCFETFLARYDWEAMDTLLGTCHALTDVCLLFGVYMGYGRDDVEKGEALTLDAIKERVRTKLVCLREKLGDRLQISLQYCKRDAR</sequence>